<feature type="chain" id="PRO_5017402488" description="BIG2 domain-containing protein" evidence="1">
    <location>
        <begin position="34"/>
        <end position="1012"/>
    </location>
</feature>
<evidence type="ECO:0000313" key="4">
    <source>
        <dbReference type="Proteomes" id="UP000266552"/>
    </source>
</evidence>
<dbReference type="SUPFAM" id="SSF101898">
    <property type="entry name" value="NHL repeat"/>
    <property type="match status" value="1"/>
</dbReference>
<dbReference type="Pfam" id="PF02368">
    <property type="entry name" value="Big_2"/>
    <property type="match status" value="1"/>
</dbReference>
<dbReference type="Gene3D" id="2.130.10.10">
    <property type="entry name" value="YVTN repeat-like/Quinoprotein amine dehydrogenase"/>
    <property type="match status" value="2"/>
</dbReference>
<dbReference type="InterPro" id="IPR051344">
    <property type="entry name" value="Vgb"/>
</dbReference>
<name>A0A385TND7_PAELA</name>
<evidence type="ECO:0000256" key="1">
    <source>
        <dbReference type="SAM" id="SignalP"/>
    </source>
</evidence>
<dbReference type="KEGG" id="plw:D5F53_13150"/>
<sequence length="1012" mass="109446">MKPRLLFRSKGWTWTLAFALIFPQLFMPGVADAEGSPDPKPAHSSYRLDLTLPDTAAAGDMIDYTVTLATYEMAPATYGNVYFEVDTSGPGHAVYSSPEVPGAGEVSFTDRSELHKEGFRLPPQYSNTSNWTAVFDQPGEYAVTYKVISRDGTVVAAAVQKVNVTTGQSPYQIEITDLNQAGAGEYLTLPVTISTKVHESGGNKSAYLQVSKTQGDGDIIFTVQDEEGRHHSILNSGDYGKPGFELPAEYHSTKAWRIKFSKIGTYSFSYRLIDGTSGDVLTEDEESVEVVPAYQNLGIQVYNNYVMRAVFGNENGRDVAYMVQVGDPAQLVVVDIQTEETLKAIDLPGATGAWGMAVATDGRVYLGSYGTASLYRYDPSTDTIVNLGDPAEGTASQTTQFFELTPGLDGKIYGGVYPSGSVFEYDPVQGFTNFGNPVPGQIYPRSVAYDKEENVLYVGGGGTKNYLIRHDLNSDQKTNIMPAQYNLTTTYDLNIVGDKLFLKMDPGYKMIVLDKGTGAVIKDDELIHSRGVSEPHEGKVYFTYGGILKSYDLSTNEVKEIYTGSEKINFVSNVIGWGAALIDDPNYPGPTLIGVAGNASAKVIKYNLELGTLKQAVMPLPKQPIDLHITGQGPDGKIYAGGFLPGGMGIYDPGTGLSTNNSIGQTEGMTSIGDKMYFGTYPGANIFEYDTTKPWRSSGTNRTVNKLFDLKTEHLQDRPFAMLGAENKLFIGTVPDYGKLGGAFSVYDPATHDLSVHTQIVPNQSIVSLAYKNGKIYAGSSIRGGLGSTPTESEAKLLVWDIAKGVKEKELVPVPGKGAITSLIEGPDGNIWGFAMGTLFIYDPSSGEVVYQDEKFPEAGGQWRDASLLIGKDGLVYGTMSGKLFSIHPEDKKLTIMRNQAAWLSRDHMGNLYFVTGYELWRHVIEDNKAAVTEVRLNVSTLELSVDQTAEIKAEVQPSFATVKNVSWTSSNSAVASVSAAGVVKGLQPGTAVINVTTLDGSKTAECVVTVK</sequence>
<evidence type="ECO:0000259" key="2">
    <source>
        <dbReference type="SMART" id="SM00635"/>
    </source>
</evidence>
<feature type="domain" description="BIG2" evidence="2">
    <location>
        <begin position="931"/>
        <end position="1008"/>
    </location>
</feature>
<organism evidence="3 4">
    <name type="scientific">Paenibacillus lautus</name>
    <name type="common">Bacillus lautus</name>
    <dbReference type="NCBI Taxonomy" id="1401"/>
    <lineage>
        <taxon>Bacteria</taxon>
        <taxon>Bacillati</taxon>
        <taxon>Bacillota</taxon>
        <taxon>Bacilli</taxon>
        <taxon>Bacillales</taxon>
        <taxon>Paenibacillaceae</taxon>
        <taxon>Paenibacillus</taxon>
    </lineage>
</organism>
<dbReference type="InterPro" id="IPR008964">
    <property type="entry name" value="Invasin/intimin_cell_adhesion"/>
</dbReference>
<dbReference type="Proteomes" id="UP000266552">
    <property type="component" value="Chromosome"/>
</dbReference>
<dbReference type="Gene3D" id="2.60.40.1080">
    <property type="match status" value="1"/>
</dbReference>
<gene>
    <name evidence="3" type="ORF">D5F53_13150</name>
</gene>
<dbReference type="PANTHER" id="PTHR40274:SF3">
    <property type="entry name" value="VIRGINIAMYCIN B LYASE"/>
    <property type="match status" value="1"/>
</dbReference>
<dbReference type="EMBL" id="CP032412">
    <property type="protein sequence ID" value="AYB44184.1"/>
    <property type="molecule type" value="Genomic_DNA"/>
</dbReference>
<dbReference type="SUPFAM" id="SSF50998">
    <property type="entry name" value="Quinoprotein alcohol dehydrogenase-like"/>
    <property type="match status" value="1"/>
</dbReference>
<dbReference type="SMART" id="SM00635">
    <property type="entry name" value="BID_2"/>
    <property type="match status" value="1"/>
</dbReference>
<evidence type="ECO:0000313" key="3">
    <source>
        <dbReference type="EMBL" id="AYB44184.1"/>
    </source>
</evidence>
<keyword evidence="4" id="KW-1185">Reference proteome</keyword>
<accession>A0A385TND7</accession>
<keyword evidence="1" id="KW-0732">Signal</keyword>
<dbReference type="PANTHER" id="PTHR40274">
    <property type="entry name" value="VIRGINIAMYCIN B LYASE"/>
    <property type="match status" value="1"/>
</dbReference>
<dbReference type="SUPFAM" id="SSF75011">
    <property type="entry name" value="3-carboxy-cis,cis-mucoante lactonizing enzyme"/>
    <property type="match status" value="1"/>
</dbReference>
<dbReference type="InterPro" id="IPR011047">
    <property type="entry name" value="Quinoprotein_ADH-like_sf"/>
</dbReference>
<dbReference type="InterPro" id="IPR003343">
    <property type="entry name" value="Big_2"/>
</dbReference>
<reference evidence="3 4" key="1">
    <citation type="submission" date="2018-09" db="EMBL/GenBank/DDBJ databases">
        <title>Genome Sequence of Paenibacillus lautus Strain E7593-69, Azo Dye-Degrading Bacteria, Isolated from Commercial Tattoo Inks.</title>
        <authorList>
            <person name="Nho S.W."/>
            <person name="Kim S.-J."/>
            <person name="Kweon O."/>
            <person name="Cerniglia C.E."/>
        </authorList>
    </citation>
    <scope>NUCLEOTIDE SEQUENCE [LARGE SCALE GENOMIC DNA]</scope>
    <source>
        <strain evidence="3 4">E7593-69</strain>
    </source>
</reference>
<dbReference type="RefSeq" id="WP_119848085.1">
    <property type="nucleotide sequence ID" value="NZ_CP032412.1"/>
</dbReference>
<protein>
    <recommendedName>
        <fullName evidence="2">BIG2 domain-containing protein</fullName>
    </recommendedName>
</protein>
<proteinExistence type="predicted"/>
<dbReference type="SUPFAM" id="SSF49373">
    <property type="entry name" value="Invasin/intimin cell-adhesion fragments"/>
    <property type="match status" value="1"/>
</dbReference>
<dbReference type="InterPro" id="IPR015943">
    <property type="entry name" value="WD40/YVTN_repeat-like_dom_sf"/>
</dbReference>
<feature type="signal peptide" evidence="1">
    <location>
        <begin position="1"/>
        <end position="33"/>
    </location>
</feature>
<dbReference type="AlphaFoldDB" id="A0A385TND7"/>